<keyword evidence="7 8" id="KW-0472">Membrane</keyword>
<organism evidence="10 11">
    <name type="scientific">Halomonas piscis</name>
    <dbReference type="NCBI Taxonomy" id="3031727"/>
    <lineage>
        <taxon>Bacteria</taxon>
        <taxon>Pseudomonadati</taxon>
        <taxon>Pseudomonadota</taxon>
        <taxon>Gammaproteobacteria</taxon>
        <taxon>Oceanospirillales</taxon>
        <taxon>Halomonadaceae</taxon>
        <taxon>Halomonas</taxon>
    </lineage>
</organism>
<proteinExistence type="predicted"/>
<evidence type="ECO:0000256" key="3">
    <source>
        <dbReference type="ARBA" id="ARBA00022475"/>
    </source>
</evidence>
<dbReference type="Pfam" id="PF00854">
    <property type="entry name" value="PTR2"/>
    <property type="match status" value="1"/>
</dbReference>
<evidence type="ECO:0000256" key="7">
    <source>
        <dbReference type="ARBA" id="ARBA00023136"/>
    </source>
</evidence>
<feature type="transmembrane region" description="Helical" evidence="8">
    <location>
        <begin position="462"/>
        <end position="481"/>
    </location>
</feature>
<dbReference type="RefSeq" id="WP_311884969.1">
    <property type="nucleotide sequence ID" value="NZ_CP119391.1"/>
</dbReference>
<gene>
    <name evidence="10" type="ORF">P1P91_05055</name>
</gene>
<feature type="transmembrane region" description="Helical" evidence="8">
    <location>
        <begin position="162"/>
        <end position="182"/>
    </location>
</feature>
<keyword evidence="2" id="KW-0813">Transport</keyword>
<evidence type="ECO:0000256" key="5">
    <source>
        <dbReference type="ARBA" id="ARBA00022856"/>
    </source>
</evidence>
<dbReference type="NCBIfam" id="TIGR00924">
    <property type="entry name" value="yjdL_sub1_fam"/>
    <property type="match status" value="1"/>
</dbReference>
<dbReference type="EMBL" id="CP119391">
    <property type="protein sequence ID" value="WNK21048.1"/>
    <property type="molecule type" value="Genomic_DNA"/>
</dbReference>
<feature type="transmembrane region" description="Helical" evidence="8">
    <location>
        <begin position="334"/>
        <end position="355"/>
    </location>
</feature>
<evidence type="ECO:0000313" key="11">
    <source>
        <dbReference type="Proteomes" id="UP001301869"/>
    </source>
</evidence>
<keyword evidence="4 8" id="KW-0812">Transmembrane</keyword>
<dbReference type="PROSITE" id="PS50850">
    <property type="entry name" value="MFS"/>
    <property type="match status" value="1"/>
</dbReference>
<evidence type="ECO:0000256" key="6">
    <source>
        <dbReference type="ARBA" id="ARBA00022989"/>
    </source>
</evidence>
<keyword evidence="3" id="KW-1003">Cell membrane</keyword>
<dbReference type="InterPro" id="IPR020846">
    <property type="entry name" value="MFS_dom"/>
</dbReference>
<feature type="transmembrane region" description="Helical" evidence="8">
    <location>
        <begin position="97"/>
        <end position="118"/>
    </location>
</feature>
<evidence type="ECO:0000256" key="1">
    <source>
        <dbReference type="ARBA" id="ARBA00004651"/>
    </source>
</evidence>
<dbReference type="InterPro" id="IPR050171">
    <property type="entry name" value="MFS_Transporters"/>
</dbReference>
<name>A0ABY9Z1Q6_9GAMM</name>
<dbReference type="InterPro" id="IPR005279">
    <property type="entry name" value="Dipep/tripep_permease"/>
</dbReference>
<evidence type="ECO:0000259" key="9">
    <source>
        <dbReference type="PROSITE" id="PS50850"/>
    </source>
</evidence>
<keyword evidence="5" id="KW-0653">Protein transport</keyword>
<feature type="transmembrane region" description="Helical" evidence="8">
    <location>
        <begin position="290"/>
        <end position="314"/>
    </location>
</feature>
<reference evidence="10 11" key="1">
    <citation type="submission" date="2023-03" db="EMBL/GenBank/DDBJ databases">
        <title>Halomonas sp. nov., isolated from Korean tranditional fermented seafood 'Jeotgal'.</title>
        <authorList>
            <person name="Kim B."/>
            <person name="Shin N.-R."/>
        </authorList>
    </citation>
    <scope>NUCLEOTIDE SEQUENCE [LARGE SCALE GENOMIC DNA]</scope>
    <source>
        <strain evidence="10 11">SG2L-4</strain>
    </source>
</reference>
<comment type="subcellular location">
    <subcellularLocation>
        <location evidence="1">Cell membrane</location>
        <topology evidence="1">Multi-pass membrane protein</topology>
    </subcellularLocation>
</comment>
<dbReference type="PANTHER" id="PTHR23517">
    <property type="entry name" value="RESISTANCE PROTEIN MDTM, PUTATIVE-RELATED-RELATED"/>
    <property type="match status" value="1"/>
</dbReference>
<dbReference type="InterPro" id="IPR036259">
    <property type="entry name" value="MFS_trans_sf"/>
</dbReference>
<feature type="domain" description="Major facilitator superfamily (MFS) profile" evidence="9">
    <location>
        <begin position="30"/>
        <end position="485"/>
    </location>
</feature>
<feature type="transmembrane region" description="Helical" evidence="8">
    <location>
        <begin position="367"/>
        <end position="386"/>
    </location>
</feature>
<protein>
    <submittedName>
        <fullName evidence="10">Oligopeptide:H+ symporter</fullName>
    </submittedName>
</protein>
<feature type="transmembrane region" description="Helical" evidence="8">
    <location>
        <begin position="124"/>
        <end position="150"/>
    </location>
</feature>
<dbReference type="SUPFAM" id="SSF103473">
    <property type="entry name" value="MFS general substrate transporter"/>
    <property type="match status" value="1"/>
</dbReference>
<keyword evidence="6 8" id="KW-1133">Transmembrane helix</keyword>
<feature type="transmembrane region" description="Helical" evidence="8">
    <location>
        <begin position="259"/>
        <end position="278"/>
    </location>
</feature>
<dbReference type="Proteomes" id="UP001301869">
    <property type="component" value="Chromosome"/>
</dbReference>
<dbReference type="Gene3D" id="1.20.1250.20">
    <property type="entry name" value="MFS general substrate transporter like domains"/>
    <property type="match status" value="1"/>
</dbReference>
<feature type="transmembrane region" description="Helical" evidence="8">
    <location>
        <begin position="232"/>
        <end position="253"/>
    </location>
</feature>
<evidence type="ECO:0000313" key="10">
    <source>
        <dbReference type="EMBL" id="WNK21048.1"/>
    </source>
</evidence>
<keyword evidence="5" id="KW-0571">Peptide transport</keyword>
<dbReference type="InterPro" id="IPR000109">
    <property type="entry name" value="POT_fam"/>
</dbReference>
<dbReference type="PANTHER" id="PTHR23517:SF15">
    <property type="entry name" value="PROTON-DEPENDENT OLIGOPEPTIDE FAMILY TRANSPORT PROTEIN"/>
    <property type="match status" value="1"/>
</dbReference>
<feature type="transmembrane region" description="Helical" evidence="8">
    <location>
        <begin position="69"/>
        <end position="90"/>
    </location>
</feature>
<feature type="transmembrane region" description="Helical" evidence="8">
    <location>
        <begin position="40"/>
        <end position="57"/>
    </location>
</feature>
<evidence type="ECO:0000256" key="4">
    <source>
        <dbReference type="ARBA" id="ARBA00022692"/>
    </source>
</evidence>
<evidence type="ECO:0000256" key="2">
    <source>
        <dbReference type="ARBA" id="ARBA00022448"/>
    </source>
</evidence>
<feature type="transmembrane region" description="Helical" evidence="8">
    <location>
        <begin position="392"/>
        <end position="417"/>
    </location>
</feature>
<accession>A0ABY9Z1Q6</accession>
<feature type="transmembrane region" description="Helical" evidence="8">
    <location>
        <begin position="429"/>
        <end position="450"/>
    </location>
</feature>
<dbReference type="CDD" id="cd17346">
    <property type="entry name" value="MFS_DtpA_like"/>
    <property type="match status" value="1"/>
</dbReference>
<sequence>MGVESGECLKKESPEGVFGAARGHPKGLLTLASVELWERLSFYGLQVILAYYLYYAVNDGGLGLPQEQALAITGAYGGCVYLMQPVGAWLADRVFPVRLVVLVSGCLIMAGHITIALAPGLQGLLMGLGLIALGTGGLFPNVIAMVGKLYKDKPVRRDSGFSLFYTGIMFGALAGPFITGYLHSHFGFHYAFTAAAVGMAIGLIIYVARWSTLPEDAKRVPRPLGRKDKIKALAPVFTIAAAAFFAGIGGWITLDNVDLVVLLAIGLVTFAYFSVMIASSSVDKSERRKIYSFIPVYIAAIIFWTMVLQLFTTFAVYADTRVDLRIGFWEIPPAYISVFQVIAGIIAGPFIAAAWQKMGERQPSTASKMAIGLVVMAAAYATFALLPLLHEGYIGLVPVIMGMVIFGIAEVTFAPLIFSASSQLAPRAFYSQMVSLSGLVIGAGASLSGFVGKLYNASYESVFFSVIAACVLGAALMLFLLRSWLQRCGLG</sequence>
<keyword evidence="11" id="KW-1185">Reference proteome</keyword>
<feature type="transmembrane region" description="Helical" evidence="8">
    <location>
        <begin position="188"/>
        <end position="211"/>
    </location>
</feature>
<evidence type="ECO:0000256" key="8">
    <source>
        <dbReference type="SAM" id="Phobius"/>
    </source>
</evidence>